<organism evidence="2 3">
    <name type="scientific">Denitratisoma oestradiolicum</name>
    <dbReference type="NCBI Taxonomy" id="311182"/>
    <lineage>
        <taxon>Bacteria</taxon>
        <taxon>Pseudomonadati</taxon>
        <taxon>Pseudomonadota</taxon>
        <taxon>Betaproteobacteria</taxon>
        <taxon>Nitrosomonadales</taxon>
        <taxon>Sterolibacteriaceae</taxon>
        <taxon>Denitratisoma</taxon>
    </lineage>
</organism>
<dbReference type="InterPro" id="IPR015424">
    <property type="entry name" value="PyrdxlP-dep_Trfase"/>
</dbReference>
<evidence type="ECO:0000313" key="3">
    <source>
        <dbReference type="Proteomes" id="UP000515733"/>
    </source>
</evidence>
<protein>
    <submittedName>
        <fullName evidence="2">Aminotransferase</fullName>
    </submittedName>
</protein>
<gene>
    <name evidence="2" type="ORF">DENOEST_1210</name>
</gene>
<dbReference type="InterPro" id="IPR000653">
    <property type="entry name" value="DegT/StrS_aminotransferase"/>
</dbReference>
<accession>A0A6S6XUA8</accession>
<dbReference type="RefSeq" id="WP_183148214.1">
    <property type="nucleotide sequence ID" value="NZ_LR778301.1"/>
</dbReference>
<dbReference type="SUPFAM" id="SSF53383">
    <property type="entry name" value="PLP-dependent transferases"/>
    <property type="match status" value="1"/>
</dbReference>
<dbReference type="GO" id="GO:0000271">
    <property type="term" value="P:polysaccharide biosynthetic process"/>
    <property type="evidence" value="ECO:0007669"/>
    <property type="project" value="TreeGrafter"/>
</dbReference>
<reference evidence="2 3" key="1">
    <citation type="submission" date="2020-03" db="EMBL/GenBank/DDBJ databases">
        <authorList>
            <consortium name="Genoscope - CEA"/>
            <person name="William W."/>
        </authorList>
    </citation>
    <scope>NUCLEOTIDE SEQUENCE [LARGE SCALE GENOMIC DNA]</scope>
    <source>
        <strain evidence="3">DSM 16959</strain>
    </source>
</reference>
<dbReference type="Gene3D" id="3.90.1150.10">
    <property type="entry name" value="Aspartate Aminotransferase, domain 1"/>
    <property type="match status" value="1"/>
</dbReference>
<evidence type="ECO:0000256" key="1">
    <source>
        <dbReference type="ARBA" id="ARBA00037999"/>
    </source>
</evidence>
<evidence type="ECO:0000313" key="2">
    <source>
        <dbReference type="EMBL" id="CAB1368375.1"/>
    </source>
</evidence>
<dbReference type="Pfam" id="PF01041">
    <property type="entry name" value="DegT_DnrJ_EryC1"/>
    <property type="match status" value="1"/>
</dbReference>
<comment type="similarity">
    <text evidence="1">Belongs to the DegT/DnrJ/EryC1 family.</text>
</comment>
<dbReference type="KEGG" id="doe:DENOEST_1210"/>
<keyword evidence="3" id="KW-1185">Reference proteome</keyword>
<keyword evidence="2" id="KW-0032">Aminotransferase</keyword>
<dbReference type="EMBL" id="LR778301">
    <property type="protein sequence ID" value="CAB1368375.1"/>
    <property type="molecule type" value="Genomic_DNA"/>
</dbReference>
<dbReference type="InterPro" id="IPR015422">
    <property type="entry name" value="PyrdxlP-dep_Trfase_small"/>
</dbReference>
<dbReference type="GO" id="GO:0030170">
    <property type="term" value="F:pyridoxal phosphate binding"/>
    <property type="evidence" value="ECO:0007669"/>
    <property type="project" value="TreeGrafter"/>
</dbReference>
<sequence>MHGTRKGDSDGRFLENLGDIEYDGMFIFEEIAYGFIPNEAGAAFGHEQLNKLDMFTRLRQERFDLHAQYLEKNSDVFIKARVHPEVFTTWICYPVMLRPELGWSRRELQIHLEDAGIFTRVIFSGHAARQPMMKGVEYRVDPEGCPNAERVMRNGLMLPCHPTMTVEDCQYLYQVLDEFIARQRTR</sequence>
<dbReference type="PANTHER" id="PTHR30244:SF34">
    <property type="entry name" value="DTDP-4-AMINO-4,6-DIDEOXYGALACTOSE TRANSAMINASE"/>
    <property type="match status" value="1"/>
</dbReference>
<keyword evidence="2" id="KW-0808">Transferase</keyword>
<dbReference type="AlphaFoldDB" id="A0A6S6XUA8"/>
<dbReference type="Proteomes" id="UP000515733">
    <property type="component" value="Chromosome"/>
</dbReference>
<name>A0A6S6XUA8_9PROT</name>
<dbReference type="GO" id="GO:0008483">
    <property type="term" value="F:transaminase activity"/>
    <property type="evidence" value="ECO:0007669"/>
    <property type="project" value="UniProtKB-KW"/>
</dbReference>
<proteinExistence type="inferred from homology"/>
<dbReference type="PANTHER" id="PTHR30244">
    <property type="entry name" value="TRANSAMINASE"/>
    <property type="match status" value="1"/>
</dbReference>